<evidence type="ECO:0000313" key="3">
    <source>
        <dbReference type="Proteomes" id="UP000077684"/>
    </source>
</evidence>
<sequence>MLFYKSALLVFTTLALGTTVSAVAIQDPVARELDIITGNVALNIRGDDLAAMGLTHQLIERDPRKKPKKVSAAALKGVKSSANQIEAATSELRKFRKTHKKTKVSKSRGWFGQREVVEERDVIEERSRKSKNVADLRKTLRKVNQHLLDAASQLRKVNRRDFYDDDVILEKRALPVLTGLPVVTDLVPAVTDVLTNVVPIVTDLVPAVTDVLTNVVPIVTDLVPAVTDVLTNVVPIVTDLVPVVTDLVPVVTDLVPVVTDILPTLPVTLPTLPVTLPTDIIPTLTVPTTAVPTNTLPPLTGLAALLAALRALLALIRAFIRELVGAILDIFVGGSNDRVDPSVLREVSPGLAAVFGAASDVANSASPAIGGIVDGVLKSVRGVLSGFGLTF</sequence>
<protein>
    <submittedName>
        <fullName evidence="2">Uncharacterized protein</fullName>
    </submittedName>
</protein>
<dbReference type="EMBL" id="LWDE02000038">
    <property type="protein sequence ID" value="KAE8254863.1"/>
    <property type="molecule type" value="Genomic_DNA"/>
</dbReference>
<keyword evidence="3" id="KW-1185">Reference proteome</keyword>
<comment type="caution">
    <text evidence="2">The sequence shown here is derived from an EMBL/GenBank/DDBJ whole genome shotgun (WGS) entry which is preliminary data.</text>
</comment>
<reference evidence="2" key="1">
    <citation type="submission" date="2016-04" db="EMBL/GenBank/DDBJ databases">
        <authorList>
            <person name="Nguyen H.D."/>
            <person name="Samba Siva P."/>
            <person name="Cullis J."/>
            <person name="Levesque C.A."/>
            <person name="Hambleton S."/>
        </authorList>
    </citation>
    <scope>NUCLEOTIDE SEQUENCE</scope>
    <source>
        <strain evidence="2">DAOMC 236426</strain>
    </source>
</reference>
<gene>
    <name evidence="2" type="ORF">A4X06_0g702</name>
</gene>
<dbReference type="AlphaFoldDB" id="A0A8X7T099"/>
<evidence type="ECO:0000256" key="1">
    <source>
        <dbReference type="SAM" id="SignalP"/>
    </source>
</evidence>
<evidence type="ECO:0000313" key="2">
    <source>
        <dbReference type="EMBL" id="KAE8254863.1"/>
    </source>
</evidence>
<feature type="signal peptide" evidence="1">
    <location>
        <begin position="1"/>
        <end position="22"/>
    </location>
</feature>
<accession>A0A8X7T099</accession>
<reference evidence="2" key="2">
    <citation type="journal article" date="2019" name="IMA Fungus">
        <title>Genome sequencing and comparison of five Tilletia species to identify candidate genes for the detection of regulated species infecting wheat.</title>
        <authorList>
            <person name="Nguyen H.D.T."/>
            <person name="Sultana T."/>
            <person name="Kesanakurti P."/>
            <person name="Hambleton S."/>
        </authorList>
    </citation>
    <scope>NUCLEOTIDE SEQUENCE</scope>
    <source>
        <strain evidence="2">DAOMC 236426</strain>
    </source>
</reference>
<keyword evidence="1" id="KW-0732">Signal</keyword>
<proteinExistence type="predicted"/>
<name>A0A8X7T099_9BASI</name>
<dbReference type="Proteomes" id="UP000077684">
    <property type="component" value="Unassembled WGS sequence"/>
</dbReference>
<organism evidence="2 3">
    <name type="scientific">Tilletia controversa</name>
    <name type="common">dwarf bunt fungus</name>
    <dbReference type="NCBI Taxonomy" id="13291"/>
    <lineage>
        <taxon>Eukaryota</taxon>
        <taxon>Fungi</taxon>
        <taxon>Dikarya</taxon>
        <taxon>Basidiomycota</taxon>
        <taxon>Ustilaginomycotina</taxon>
        <taxon>Exobasidiomycetes</taxon>
        <taxon>Tilletiales</taxon>
        <taxon>Tilletiaceae</taxon>
        <taxon>Tilletia</taxon>
    </lineage>
</organism>
<feature type="chain" id="PRO_5036459956" evidence="1">
    <location>
        <begin position="23"/>
        <end position="391"/>
    </location>
</feature>